<dbReference type="Pfam" id="PF01177">
    <property type="entry name" value="Asp_Glu_race"/>
    <property type="match status" value="1"/>
</dbReference>
<reference evidence="3" key="3">
    <citation type="journal article" date="2001" name="Genome Res.">
        <title>Genome evolution at the genus level: comparison of three complete genomes of hyperthermophilic archaea.</title>
        <authorList>
            <person name="Lecompte O."/>
            <person name="Ripp R."/>
            <person name="Puzos-Barbe V."/>
            <person name="Duprat S."/>
            <person name="Heilig R."/>
            <person name="Dietrich J."/>
            <person name="Thierry J.C."/>
            <person name="Poch O."/>
        </authorList>
    </citation>
    <scope>NUCLEOTIDE SEQUENCE</scope>
    <source>
        <strain evidence="3">Orsay</strain>
    </source>
</reference>
<keyword evidence="2" id="KW-0413">Isomerase</keyword>
<dbReference type="InterPro" id="IPR015942">
    <property type="entry name" value="Asp/Glu/hydantoin_racemase"/>
</dbReference>
<dbReference type="SUPFAM" id="SSF53681">
    <property type="entry name" value="Aspartate/glutamate racemase"/>
    <property type="match status" value="2"/>
</dbReference>
<dbReference type="HOGENOM" id="CLU_055360_1_0_2"/>
<dbReference type="InterPro" id="IPR004380">
    <property type="entry name" value="Asp_race"/>
</dbReference>
<evidence type="ECO:0000313" key="4">
    <source>
        <dbReference type="EMBL" id="CCE69795.1"/>
    </source>
</evidence>
<protein>
    <submittedName>
        <fullName evidence="3 4">Aspartate racemase</fullName>
    </submittedName>
</protein>
<sequence>MKKIGIIGGTTPESTLYYYQKYIEISREKFEKYVYPELIIYSINFREFFQNPEGWEGRKKILINAAKALERAGAELIAFSANTPHIVFDDVQREVNVPMVSIIDAVAEEVIRRGVKRVLLLGTKTTMSADFYIKALEKKGLEVVVPNDEEKEELNRIIFEELAFGDLKNKDWIVKLIERYKESENIEGVILGCTELPLAIKQGDVSVEVFDSAEIHMRKLIELASSDEPAQR</sequence>
<evidence type="ECO:0000313" key="6">
    <source>
        <dbReference type="Proteomes" id="UP000009139"/>
    </source>
</evidence>
<evidence type="ECO:0000256" key="1">
    <source>
        <dbReference type="ARBA" id="ARBA00007847"/>
    </source>
</evidence>
<name>Q9V1L2_PYRAB</name>
<reference evidence="3" key="1">
    <citation type="submission" date="1999-07" db="EMBL/GenBank/DDBJ databases">
        <authorList>
            <person name="Genoscope"/>
        </authorList>
    </citation>
    <scope>NUCLEOTIDE SEQUENCE</scope>
    <source>
        <strain evidence="3">Orsay</strain>
    </source>
</reference>
<dbReference type="GO" id="GO:0047661">
    <property type="term" value="F:amino-acid racemase activity"/>
    <property type="evidence" value="ECO:0007669"/>
    <property type="project" value="InterPro"/>
</dbReference>
<dbReference type="EMBL" id="AJ248284">
    <property type="protein sequence ID" value="CAB49337.1"/>
    <property type="molecule type" value="Genomic_DNA"/>
</dbReference>
<dbReference type="InterPro" id="IPR001920">
    <property type="entry name" value="Asp/Glu_race"/>
</dbReference>
<dbReference type="AlphaFoldDB" id="Q9V1L2"/>
<evidence type="ECO:0000256" key="2">
    <source>
        <dbReference type="ARBA" id="ARBA00023235"/>
    </source>
</evidence>
<dbReference type="STRING" id="272844.PAB2073"/>
<dbReference type="KEGG" id="pab:PAB2073"/>
<dbReference type="PIR" id="B75157">
    <property type="entry name" value="B75157"/>
</dbReference>
<proteinExistence type="inferred from homology"/>
<evidence type="ECO:0000313" key="5">
    <source>
        <dbReference type="Proteomes" id="UP000000810"/>
    </source>
</evidence>
<dbReference type="Proteomes" id="UP000000810">
    <property type="component" value="Chromosome"/>
</dbReference>
<reference evidence="3 5" key="4">
    <citation type="journal article" date="2003" name="Mol. Microbiol.">
        <title>An integrated analysis of the genome of the hyperthermophilic archaeon Pyrococcus abyssi.</title>
        <authorList>
            <person name="Cohen G."/>
            <person name="Barbe V."/>
            <person name="Flament D."/>
            <person name="Galperin M."/>
            <person name="Heilig R."/>
            <person name="Ripp R."/>
            <person name="Lecompte O."/>
            <person name="Prieur D."/>
            <person name="Poch O."/>
            <person name="Quellerou J."/>
            <person name="Thierry J.C."/>
            <person name="Van der Oost J."/>
            <person name="Weissenbach J."/>
            <person name="Zivanovic Y."/>
            <person name="Forterre P."/>
        </authorList>
    </citation>
    <scope>NUCLEOTIDE SEQUENCE [LARGE SCALE GENOMIC DNA]</scope>
    <source>
        <strain evidence="5">GE5 / Orsay</strain>
        <strain evidence="3">Orsay</strain>
    </source>
</reference>
<dbReference type="PATRIC" id="fig|272844.11.peg.437"/>
<dbReference type="PANTHER" id="PTHR21198">
    <property type="entry name" value="GLUTAMATE RACEMASE"/>
    <property type="match status" value="1"/>
</dbReference>
<gene>
    <name evidence="3" type="ordered locus">PAB2073</name>
</gene>
<dbReference type="NCBIfam" id="TIGR00035">
    <property type="entry name" value="asp_race"/>
    <property type="match status" value="1"/>
</dbReference>
<dbReference type="eggNOG" id="arCOG02005">
    <property type="taxonomic scope" value="Archaea"/>
</dbReference>
<reference evidence="3" key="2">
    <citation type="journal article" date="2000" name="J. Mol. Biol.">
        <title>Archaeal homologs of eukaryotic methylation guide small nucleolar RNAs: lessons from the Pyrococcus genomes.</title>
        <authorList>
            <person name="Gaspin C."/>
            <person name="Cavaille J."/>
            <person name="Erauso G."/>
        </authorList>
    </citation>
    <scope>NUCLEOTIDE SEQUENCE</scope>
    <source>
        <strain evidence="3">Orsay</strain>
    </source>
</reference>
<evidence type="ECO:0000313" key="3">
    <source>
        <dbReference type="EMBL" id="CAB49337.1"/>
    </source>
</evidence>
<dbReference type="Gene3D" id="3.40.50.1860">
    <property type="match status" value="2"/>
</dbReference>
<dbReference type="Proteomes" id="UP000009139">
    <property type="component" value="Chromosome"/>
</dbReference>
<comment type="similarity">
    <text evidence="1">Belongs to the aspartate/glutamate racemases family.</text>
</comment>
<accession>Q9V1L2</accession>
<dbReference type="EMBL" id="HE613800">
    <property type="protein sequence ID" value="CCE69795.1"/>
    <property type="molecule type" value="Genomic_DNA"/>
</dbReference>
<reference evidence="4 6" key="5">
    <citation type="journal article" date="2012" name="Curr. Microbiol.">
        <title>Re-annotation of two hyperthermophilic archaea Pyrococcus abyssi GE5 and Pyrococcus furiosus DSM 3638.</title>
        <authorList>
            <person name="Gao J."/>
            <person name="Wang J."/>
        </authorList>
    </citation>
    <scope>GENOME REANNOTATION</scope>
    <source>
        <strain evidence="4">GE5</strain>
        <strain evidence="6">GE5 / Orsay</strain>
    </source>
</reference>
<organism evidence="3 5">
    <name type="scientific">Pyrococcus abyssi (strain GE5 / Orsay)</name>
    <dbReference type="NCBI Taxonomy" id="272844"/>
    <lineage>
        <taxon>Archaea</taxon>
        <taxon>Methanobacteriati</taxon>
        <taxon>Methanobacteriota</taxon>
        <taxon>Thermococci</taxon>
        <taxon>Thermococcales</taxon>
        <taxon>Thermococcaceae</taxon>
        <taxon>Pyrococcus</taxon>
    </lineage>
</organism>
<keyword evidence="5" id="KW-1185">Reference proteome</keyword>
<dbReference type="PANTHER" id="PTHR21198:SF7">
    <property type="entry name" value="ASPARTATE-GLUTAMATE RACEMASE FAMILY"/>
    <property type="match status" value="1"/>
</dbReference>